<protein>
    <submittedName>
        <fullName evidence="1">Alpha-galactosidase</fullName>
    </submittedName>
</protein>
<dbReference type="Proteomes" id="UP000700732">
    <property type="component" value="Unassembled WGS sequence"/>
</dbReference>
<dbReference type="Gene3D" id="3.20.20.70">
    <property type="entry name" value="Aldolase class I"/>
    <property type="match status" value="1"/>
</dbReference>
<keyword evidence="2" id="KW-1185">Reference proteome</keyword>
<reference evidence="1 2" key="1">
    <citation type="submission" date="2019-06" db="EMBL/GenBank/DDBJ databases">
        <title>Spirosoma utsteinense sp. nov. isolated from Antarctic ice-free soils.</title>
        <authorList>
            <person name="Tahon G."/>
        </authorList>
    </citation>
    <scope>NUCLEOTIDE SEQUENCE [LARGE SCALE GENOMIC DNA]</scope>
    <source>
        <strain evidence="1 2">LMG 31447</strain>
    </source>
</reference>
<evidence type="ECO:0000313" key="2">
    <source>
        <dbReference type="Proteomes" id="UP000700732"/>
    </source>
</evidence>
<dbReference type="InterPro" id="IPR013785">
    <property type="entry name" value="Aldolase_TIM"/>
</dbReference>
<dbReference type="InterPro" id="IPR017853">
    <property type="entry name" value="GH"/>
</dbReference>
<accession>A0ABR6W8A3</accession>
<dbReference type="EMBL" id="VFIA01000014">
    <property type="protein sequence ID" value="MBC3792147.1"/>
    <property type="molecule type" value="Genomic_DNA"/>
</dbReference>
<evidence type="ECO:0000313" key="1">
    <source>
        <dbReference type="EMBL" id="MBC3792147.1"/>
    </source>
</evidence>
<dbReference type="SUPFAM" id="SSF51445">
    <property type="entry name" value="(Trans)glycosidases"/>
    <property type="match status" value="1"/>
</dbReference>
<organism evidence="1 2">
    <name type="scientific">Spirosoma utsteinense</name>
    <dbReference type="NCBI Taxonomy" id="2585773"/>
    <lineage>
        <taxon>Bacteria</taxon>
        <taxon>Pseudomonadati</taxon>
        <taxon>Bacteroidota</taxon>
        <taxon>Cytophagia</taxon>
        <taxon>Cytophagales</taxon>
        <taxon>Cytophagaceae</taxon>
        <taxon>Spirosoma</taxon>
    </lineage>
</organism>
<sequence>MRLLLFFAPEMINQDSDLYRKHPDWVLQFPNRSRTEFRNQLLFSLAREDVYQYLLTSFTNLLKENNLAFIKWVHNHPLAETGWADAPSAT</sequence>
<dbReference type="InterPro" id="IPR002252">
    <property type="entry name" value="Glyco_hydro_36"/>
</dbReference>
<gene>
    <name evidence="1" type="ORF">FH603_2657</name>
</gene>
<dbReference type="PRINTS" id="PR00743">
    <property type="entry name" value="GLHYDRLASE36"/>
</dbReference>
<proteinExistence type="predicted"/>
<comment type="caution">
    <text evidence="1">The sequence shown here is derived from an EMBL/GenBank/DDBJ whole genome shotgun (WGS) entry which is preliminary data.</text>
</comment>
<name>A0ABR6W8A3_9BACT</name>
<dbReference type="Pfam" id="PF02065">
    <property type="entry name" value="Melibiase"/>
    <property type="match status" value="1"/>
</dbReference>